<dbReference type="AlphaFoldDB" id="A0A381VCH3"/>
<accession>A0A381VCH3</accession>
<evidence type="ECO:0008006" key="2">
    <source>
        <dbReference type="Google" id="ProtNLM"/>
    </source>
</evidence>
<dbReference type="InterPro" id="IPR006311">
    <property type="entry name" value="TAT_signal"/>
</dbReference>
<reference evidence="1" key="1">
    <citation type="submission" date="2018-05" db="EMBL/GenBank/DDBJ databases">
        <authorList>
            <person name="Lanie J.A."/>
            <person name="Ng W.-L."/>
            <person name="Kazmierczak K.M."/>
            <person name="Andrzejewski T.M."/>
            <person name="Davidsen T.M."/>
            <person name="Wayne K.J."/>
            <person name="Tettelin H."/>
            <person name="Glass J.I."/>
            <person name="Rusch D."/>
            <person name="Podicherti R."/>
            <person name="Tsui H.-C.T."/>
            <person name="Winkler M.E."/>
        </authorList>
    </citation>
    <scope>NUCLEOTIDE SEQUENCE</scope>
</reference>
<protein>
    <recommendedName>
        <fullName evidence="2">DUF1552 domain-containing protein</fullName>
    </recommendedName>
</protein>
<evidence type="ECO:0000313" key="1">
    <source>
        <dbReference type="EMBL" id="SVA37701.1"/>
    </source>
</evidence>
<name>A0A381VCH3_9ZZZZ</name>
<dbReference type="InterPro" id="IPR011447">
    <property type="entry name" value="DUF1552"/>
</dbReference>
<dbReference type="Pfam" id="PF07586">
    <property type="entry name" value="HXXSHH"/>
    <property type="match status" value="1"/>
</dbReference>
<feature type="non-terminal residue" evidence="1">
    <location>
        <position position="420"/>
    </location>
</feature>
<proteinExistence type="predicted"/>
<gene>
    <name evidence="1" type="ORF">METZ01_LOCUS90555</name>
</gene>
<sequence length="420" mass="45808">MISRRTFLRGSGVALGLPLLDAMIPAVARAASTNGSRRRMVAINVGLGLHLPNIIPEKNGHGYETTPYLKPIEALRDQFTVISGTSHPEVDGGHLAEKSFLTAAPHPVRASFKNSISLDQYAAEKLGPKTRFGTLALSLTGRGLSWSRSGVALPAHTRPSVVFSQLFLEGSAAEKEKQIQRLKDGQSVLDVVMDKTTGMRRRLGAADRDKLDEYLTSVRETEQLLVQNEAWENKPKPKVDAKPPVDLDDKADIIGRARLMYDMTLLALQTDSTRIVTLFKNALNIVPQIAGVDQDYHNLSHHGKDPEKIKELAIIESAQMRIFAEFLNKLHATKEGGGSLLDETMVLLGSNLGNASSHSNVNLPIIFAGGGFKHGQHLAFDAKKNAPLAKLFVTMMQRMGIEEDQFASGKGTLPGLEVRT</sequence>
<dbReference type="EMBL" id="UINC01008374">
    <property type="protein sequence ID" value="SVA37701.1"/>
    <property type="molecule type" value="Genomic_DNA"/>
</dbReference>
<dbReference type="PROSITE" id="PS51318">
    <property type="entry name" value="TAT"/>
    <property type="match status" value="1"/>
</dbReference>
<organism evidence="1">
    <name type="scientific">marine metagenome</name>
    <dbReference type="NCBI Taxonomy" id="408172"/>
    <lineage>
        <taxon>unclassified sequences</taxon>
        <taxon>metagenomes</taxon>
        <taxon>ecological metagenomes</taxon>
    </lineage>
</organism>